<evidence type="ECO:0000313" key="9">
    <source>
        <dbReference type="EMBL" id="SAL99863.1"/>
    </source>
</evidence>
<dbReference type="Proteomes" id="UP000078561">
    <property type="component" value="Unassembled WGS sequence"/>
</dbReference>
<dbReference type="PANTHER" id="PTHR11255:SF121">
    <property type="entry name" value="DIACYLGLYCEROL KINASE (ATP)"/>
    <property type="match status" value="1"/>
</dbReference>
<dbReference type="PROSITE" id="PS50146">
    <property type="entry name" value="DAGK"/>
    <property type="match status" value="1"/>
</dbReference>
<dbReference type="OrthoDB" id="242257at2759"/>
<dbReference type="InterPro" id="IPR017438">
    <property type="entry name" value="ATP-NAD_kinase_N"/>
</dbReference>
<dbReference type="AlphaFoldDB" id="A0A163JJW6"/>
<proteinExistence type="inferred from homology"/>
<evidence type="ECO:0000256" key="7">
    <source>
        <dbReference type="SAM" id="MobiDB-lite"/>
    </source>
</evidence>
<dbReference type="Pfam" id="PF00781">
    <property type="entry name" value="DAGK_cat"/>
    <property type="match status" value="1"/>
</dbReference>
<feature type="domain" description="DAGKc" evidence="8">
    <location>
        <begin position="139"/>
        <end position="308"/>
    </location>
</feature>
<feature type="compositionally biased region" description="Low complexity" evidence="7">
    <location>
        <begin position="86"/>
        <end position="101"/>
    </location>
</feature>
<dbReference type="EC" id="2.7.1.107" evidence="2"/>
<evidence type="ECO:0000256" key="4">
    <source>
        <dbReference type="ARBA" id="ARBA00022741"/>
    </source>
</evidence>
<evidence type="ECO:0000256" key="1">
    <source>
        <dbReference type="ARBA" id="ARBA00009280"/>
    </source>
</evidence>
<dbReference type="EMBL" id="LT553030">
    <property type="protein sequence ID" value="SAL99863.1"/>
    <property type="molecule type" value="Genomic_DNA"/>
</dbReference>
<dbReference type="GO" id="GO:0007200">
    <property type="term" value="P:phospholipase C-activating G protein-coupled receptor signaling pathway"/>
    <property type="evidence" value="ECO:0007669"/>
    <property type="project" value="InterPro"/>
</dbReference>
<dbReference type="SUPFAM" id="SSF111331">
    <property type="entry name" value="NAD kinase/diacylglycerol kinase-like"/>
    <property type="match status" value="1"/>
</dbReference>
<evidence type="ECO:0000256" key="3">
    <source>
        <dbReference type="ARBA" id="ARBA00022679"/>
    </source>
</evidence>
<feature type="region of interest" description="Disordered" evidence="7">
    <location>
        <begin position="437"/>
        <end position="464"/>
    </location>
</feature>
<dbReference type="GO" id="GO:0005524">
    <property type="term" value="F:ATP binding"/>
    <property type="evidence" value="ECO:0007669"/>
    <property type="project" value="UniProtKB-KW"/>
</dbReference>
<evidence type="ECO:0000256" key="2">
    <source>
        <dbReference type="ARBA" id="ARBA00012133"/>
    </source>
</evidence>
<dbReference type="Pfam" id="PF00609">
    <property type="entry name" value="DAGK_acc"/>
    <property type="match status" value="1"/>
</dbReference>
<keyword evidence="3" id="KW-0808">Transferase</keyword>
<accession>A0A163JJW6</accession>
<keyword evidence="5" id="KW-0418">Kinase</keyword>
<feature type="compositionally biased region" description="Low complexity" evidence="7">
    <location>
        <begin position="437"/>
        <end position="448"/>
    </location>
</feature>
<feature type="region of interest" description="Disordered" evidence="7">
    <location>
        <begin position="78"/>
        <end position="112"/>
    </location>
</feature>
<keyword evidence="4" id="KW-0547">Nucleotide-binding</keyword>
<keyword evidence="6" id="KW-0067">ATP-binding</keyword>
<protein>
    <recommendedName>
        <fullName evidence="2">diacylglycerol kinase (ATP)</fullName>
        <ecNumber evidence="2">2.7.1.107</ecNumber>
    </recommendedName>
</protein>
<dbReference type="InterPro" id="IPR037607">
    <property type="entry name" value="DGK"/>
</dbReference>
<dbReference type="InterPro" id="IPR000756">
    <property type="entry name" value="Diacylglycerol_kin_accessory"/>
</dbReference>
<keyword evidence="10" id="KW-1185">Reference proteome</keyword>
<sequence length="625" mass="70831">MTAVDHISYPFDPPSKDTFISASARKPNYEAITDEMENALLEGTKKPPATKNQISANQMPSVPNYKLSICSKDTATSTQVVPPLSPASSLSSSSTPFTTSLDRSCRSTERPLSQSMPYYQRRHTTGAKAAVPENVVESRPSVYLFIFVNPLSGNQQGNDLLQLPVQQFRLRQRPYVKVEILNILDPQDRQEGFERVLWVQNMIREHKLPPLPKNMTRHITLLSGGGDGTVMSVFEMLAQYRIDLDLLFFSCIPFGTGNDFSQVLGWGRTTKSDDVLGPRLAHLETMLLDRLDHGQPARLDVWQLVITSHPSGYVRRAGGPKKQQEQQQPAIATQASTQPPTRPPCLSTFTSATQCQHHSQQHIPRTEQSHDCTSVRRKMCNYVSIGVQGYVGSGFEQHRAGRRLANIWAYTVEGAKWLFHRKFPPVTNFISRIVTSTTDDSDPTTLLSCKDPYSPDSDTESSPRLTKHPIDLVIQNIPHIWGRQIDLWGDARSGLEIVEDRTGPTDPAHWQPQKANDGYLELMVINSMYSYIKKLANFRRHVSRIGQFGCPFNIEFRPPNEHDQEQKKHPYEKENIICIMCDGEFYEVKDPKEISFELFNQVWTLGRNSKCRLVRDEIEKPIPTL</sequence>
<evidence type="ECO:0000259" key="8">
    <source>
        <dbReference type="PROSITE" id="PS50146"/>
    </source>
</evidence>
<dbReference type="GO" id="GO:0016020">
    <property type="term" value="C:membrane"/>
    <property type="evidence" value="ECO:0007669"/>
    <property type="project" value="TreeGrafter"/>
</dbReference>
<feature type="compositionally biased region" description="Low complexity" evidence="7">
    <location>
        <begin position="325"/>
        <end position="335"/>
    </location>
</feature>
<dbReference type="SMART" id="SM00046">
    <property type="entry name" value="DAGKc"/>
    <property type="match status" value="1"/>
</dbReference>
<name>A0A163JJW6_ABSGL</name>
<dbReference type="OMA" id="TRQIHVW"/>
<dbReference type="GO" id="GO:0004143">
    <property type="term" value="F:ATP-dependent diacylglycerol kinase activity"/>
    <property type="evidence" value="ECO:0007669"/>
    <property type="project" value="UniProtKB-EC"/>
</dbReference>
<evidence type="ECO:0000256" key="6">
    <source>
        <dbReference type="ARBA" id="ARBA00022840"/>
    </source>
</evidence>
<evidence type="ECO:0000313" key="10">
    <source>
        <dbReference type="Proteomes" id="UP000078561"/>
    </source>
</evidence>
<evidence type="ECO:0000256" key="5">
    <source>
        <dbReference type="ARBA" id="ARBA00022777"/>
    </source>
</evidence>
<dbReference type="InterPro" id="IPR016064">
    <property type="entry name" value="NAD/diacylglycerol_kinase_sf"/>
</dbReference>
<gene>
    <name evidence="9" type="primary">ABSGL_05517.1 scaffold 7169</name>
</gene>
<organism evidence="9">
    <name type="scientific">Absidia glauca</name>
    <name type="common">Pin mould</name>
    <dbReference type="NCBI Taxonomy" id="4829"/>
    <lineage>
        <taxon>Eukaryota</taxon>
        <taxon>Fungi</taxon>
        <taxon>Fungi incertae sedis</taxon>
        <taxon>Mucoromycota</taxon>
        <taxon>Mucoromycotina</taxon>
        <taxon>Mucoromycetes</taxon>
        <taxon>Mucorales</taxon>
        <taxon>Cunninghamellaceae</taxon>
        <taxon>Absidia</taxon>
    </lineage>
</organism>
<feature type="region of interest" description="Disordered" evidence="7">
    <location>
        <begin position="313"/>
        <end position="344"/>
    </location>
</feature>
<reference evidence="9" key="1">
    <citation type="submission" date="2016-04" db="EMBL/GenBank/DDBJ databases">
        <authorList>
            <person name="Evans L.H."/>
            <person name="Alamgir A."/>
            <person name="Owens N."/>
            <person name="Weber N.D."/>
            <person name="Virtaneva K."/>
            <person name="Barbian K."/>
            <person name="Babar A."/>
            <person name="Rosenke K."/>
        </authorList>
    </citation>
    <scope>NUCLEOTIDE SEQUENCE [LARGE SCALE GENOMIC DNA]</scope>
    <source>
        <strain evidence="9">CBS 101.48</strain>
    </source>
</reference>
<comment type="similarity">
    <text evidence="1">Belongs to the eukaryotic diacylglycerol kinase family.</text>
</comment>
<dbReference type="InterPro" id="IPR001206">
    <property type="entry name" value="Diacylglycerol_kinase_cat_dom"/>
</dbReference>
<dbReference type="STRING" id="4829.A0A163JJW6"/>
<dbReference type="Gene3D" id="3.40.50.10330">
    <property type="entry name" value="Probable inorganic polyphosphate/atp-NAD kinase, domain 1"/>
    <property type="match status" value="1"/>
</dbReference>
<dbReference type="PANTHER" id="PTHR11255">
    <property type="entry name" value="DIACYLGLYCEROL KINASE"/>
    <property type="match status" value="1"/>
</dbReference>
<dbReference type="InParanoid" id="A0A163JJW6"/>